<dbReference type="RefSeq" id="WP_004046298.1">
    <property type="nucleotide sequence ID" value="NZ_AQFR02000003.1"/>
</dbReference>
<dbReference type="AlphaFoldDB" id="A0A4S2BBH1"/>
<evidence type="ECO:0000313" key="8">
    <source>
        <dbReference type="Proteomes" id="UP000309117"/>
    </source>
</evidence>
<proteinExistence type="predicted"/>
<evidence type="ECO:0000256" key="4">
    <source>
        <dbReference type="ARBA" id="ARBA00022989"/>
    </source>
</evidence>
<dbReference type="Pfam" id="PF01943">
    <property type="entry name" value="Polysacc_synt"/>
    <property type="match status" value="1"/>
</dbReference>
<dbReference type="Proteomes" id="UP000309117">
    <property type="component" value="Unassembled WGS sequence"/>
</dbReference>
<dbReference type="PIRSF" id="PIRSF038958">
    <property type="entry name" value="PG_synth_SpoVB"/>
    <property type="match status" value="1"/>
</dbReference>
<evidence type="ECO:0000256" key="3">
    <source>
        <dbReference type="ARBA" id="ARBA00022692"/>
    </source>
</evidence>
<dbReference type="InterPro" id="IPR002797">
    <property type="entry name" value="Polysacc_synth"/>
</dbReference>
<comment type="caution">
    <text evidence="7">The sequence shown here is derived from an EMBL/GenBank/DDBJ whole genome shotgun (WGS) entry which is preliminary data.</text>
</comment>
<feature type="transmembrane region" description="Helical" evidence="6">
    <location>
        <begin position="510"/>
        <end position="530"/>
    </location>
</feature>
<feature type="transmembrane region" description="Helical" evidence="6">
    <location>
        <begin position="21"/>
        <end position="42"/>
    </location>
</feature>
<keyword evidence="5 6" id="KW-0472">Membrane</keyword>
<comment type="subcellular location">
    <subcellularLocation>
        <location evidence="1">Cell membrane</location>
        <topology evidence="1">Multi-pass membrane protein</topology>
    </subcellularLocation>
</comment>
<feature type="transmembrane region" description="Helical" evidence="6">
    <location>
        <begin position="144"/>
        <end position="166"/>
    </location>
</feature>
<dbReference type="PANTHER" id="PTHR30250:SF21">
    <property type="entry name" value="LIPID II FLIPPASE MURJ"/>
    <property type="match status" value="1"/>
</dbReference>
<reference evidence="7 8" key="1">
    <citation type="submission" date="2019-04" db="EMBL/GenBank/DDBJ databases">
        <title>Microbes associate with the intestines of laboratory mice.</title>
        <authorList>
            <person name="Navarre W."/>
            <person name="Wong E."/>
            <person name="Huang K."/>
            <person name="Tropini C."/>
            <person name="Ng K."/>
            <person name="Yu B."/>
        </authorList>
    </citation>
    <scope>NUCLEOTIDE SEQUENCE [LARGE SCALE GENOMIC DNA]</scope>
    <source>
        <strain evidence="7 8">NM61_E11</strain>
    </source>
</reference>
<dbReference type="InterPro" id="IPR024923">
    <property type="entry name" value="PG_synth_SpoVB"/>
</dbReference>
<accession>A0A4S2BBH1</accession>
<feature type="transmembrane region" description="Helical" evidence="6">
    <location>
        <begin position="253"/>
        <end position="278"/>
    </location>
</feature>
<feature type="transmembrane region" description="Helical" evidence="6">
    <location>
        <begin position="387"/>
        <end position="409"/>
    </location>
</feature>
<keyword evidence="4 6" id="KW-1133">Transmembrane helix</keyword>
<evidence type="ECO:0000313" key="7">
    <source>
        <dbReference type="EMBL" id="TGY11737.1"/>
    </source>
</evidence>
<keyword evidence="2" id="KW-1003">Cell membrane</keyword>
<dbReference type="EMBL" id="SRYV01000017">
    <property type="protein sequence ID" value="TGY11737.1"/>
    <property type="molecule type" value="Genomic_DNA"/>
</dbReference>
<feature type="transmembrane region" description="Helical" evidence="6">
    <location>
        <begin position="443"/>
        <end position="461"/>
    </location>
</feature>
<feature type="transmembrane region" description="Helical" evidence="6">
    <location>
        <begin position="214"/>
        <end position="232"/>
    </location>
</feature>
<sequence length="556" mass="61255">MEKENELNAKNSQDTFLKGSAWMTIGSITSRILGALYIIPWYAWMGNYGNIANALTAKSYNIYSIFILISTAGIPGAIAKQVAKYNALNEYGIGRQLFRKGLILMTILGVLSAAVMYFAAPILATNDFVGAILHGAKSDPRQVAVMRSLSYAILLIPILSIMRGYFQGYADMMPSALSQFIEQLARVLWMLLTAFVIMQMQHGSYVHAVVQSNLAAAIGALFGIAILAWFLFSRRQYLNNLVEHSDHKIEVSTSSLFAEIIEQAIPFIIIDAGIQLFYLVDQYTFHPMIAGLVSASSDMIESWYALFALNANKLIMIIVSLASAMAVTAIPLLSAAHTQRDYRSIAKQISNILDLFLFVMIPASFGMAAIATPIYTIFYSYDPLGSSVLYLSSFTAISLGLFTVLMAILQGLSENGLAIKYLMLGLIIKAILQYPMILMFKVYGPLVSTNLGMLAIILLALKHLEISYDFNLNRTGRRFVGITTFSIGMFLVVSGVESILELFLSPARRFPAFAIVLIAVFAGVLFYGYVSVKTHLAQKILGSKVTRILDKLHINV</sequence>
<feature type="transmembrane region" description="Helical" evidence="6">
    <location>
        <begin position="62"/>
        <end position="82"/>
    </location>
</feature>
<feature type="transmembrane region" description="Helical" evidence="6">
    <location>
        <begin position="102"/>
        <end position="124"/>
    </location>
</feature>
<feature type="transmembrane region" description="Helical" evidence="6">
    <location>
        <begin position="355"/>
        <end position="381"/>
    </location>
</feature>
<feature type="transmembrane region" description="Helical" evidence="6">
    <location>
        <begin position="482"/>
        <end position="504"/>
    </location>
</feature>
<evidence type="ECO:0000256" key="6">
    <source>
        <dbReference type="SAM" id="Phobius"/>
    </source>
</evidence>
<evidence type="ECO:0000256" key="1">
    <source>
        <dbReference type="ARBA" id="ARBA00004651"/>
    </source>
</evidence>
<feature type="transmembrane region" description="Helical" evidence="6">
    <location>
        <begin position="314"/>
        <end position="334"/>
    </location>
</feature>
<dbReference type="InterPro" id="IPR050833">
    <property type="entry name" value="Poly_Biosynth_Transport"/>
</dbReference>
<feature type="transmembrane region" description="Helical" evidence="6">
    <location>
        <begin position="421"/>
        <end position="437"/>
    </location>
</feature>
<evidence type="ECO:0000256" key="2">
    <source>
        <dbReference type="ARBA" id="ARBA00022475"/>
    </source>
</evidence>
<dbReference type="GO" id="GO:0005886">
    <property type="term" value="C:plasma membrane"/>
    <property type="evidence" value="ECO:0007669"/>
    <property type="project" value="UniProtKB-SubCell"/>
</dbReference>
<organism evidence="7 8">
    <name type="scientific">Lactobacillus intestinalis</name>
    <dbReference type="NCBI Taxonomy" id="151781"/>
    <lineage>
        <taxon>Bacteria</taxon>
        <taxon>Bacillati</taxon>
        <taxon>Bacillota</taxon>
        <taxon>Bacilli</taxon>
        <taxon>Lactobacillales</taxon>
        <taxon>Lactobacillaceae</taxon>
        <taxon>Lactobacillus</taxon>
    </lineage>
</organism>
<protein>
    <submittedName>
        <fullName evidence="7">Polysaccharide biosynthesis protein</fullName>
    </submittedName>
</protein>
<dbReference type="CDD" id="cd13124">
    <property type="entry name" value="MATE_SpoVB_like"/>
    <property type="match status" value="1"/>
</dbReference>
<dbReference type="PANTHER" id="PTHR30250">
    <property type="entry name" value="PST FAMILY PREDICTED COLANIC ACID TRANSPORTER"/>
    <property type="match status" value="1"/>
</dbReference>
<name>A0A4S2BBH1_9LACO</name>
<keyword evidence="3 6" id="KW-0812">Transmembrane</keyword>
<feature type="transmembrane region" description="Helical" evidence="6">
    <location>
        <begin position="187"/>
        <end position="208"/>
    </location>
</feature>
<gene>
    <name evidence="7" type="ORF">E5351_08700</name>
</gene>
<evidence type="ECO:0000256" key="5">
    <source>
        <dbReference type="ARBA" id="ARBA00023136"/>
    </source>
</evidence>